<comment type="caution">
    <text evidence="2">The sequence shown here is derived from an EMBL/GenBank/DDBJ whole genome shotgun (WGS) entry which is preliminary data.</text>
</comment>
<sequence>LDNEVKPHGDSAGDDNDNDDDESTSKQSANEKSVADANEATNKAFCNNSCLRFDTVELKCTRPKPRETHF</sequence>
<name>A0A811U4J9_CERCA</name>
<evidence type="ECO:0000313" key="3">
    <source>
        <dbReference type="Proteomes" id="UP000606786"/>
    </source>
</evidence>
<organism evidence="2 3">
    <name type="scientific">Ceratitis capitata</name>
    <name type="common">Mediterranean fruit fly</name>
    <name type="synonym">Tephritis capitata</name>
    <dbReference type="NCBI Taxonomy" id="7213"/>
    <lineage>
        <taxon>Eukaryota</taxon>
        <taxon>Metazoa</taxon>
        <taxon>Ecdysozoa</taxon>
        <taxon>Arthropoda</taxon>
        <taxon>Hexapoda</taxon>
        <taxon>Insecta</taxon>
        <taxon>Pterygota</taxon>
        <taxon>Neoptera</taxon>
        <taxon>Endopterygota</taxon>
        <taxon>Diptera</taxon>
        <taxon>Brachycera</taxon>
        <taxon>Muscomorpha</taxon>
        <taxon>Tephritoidea</taxon>
        <taxon>Tephritidae</taxon>
        <taxon>Ceratitis</taxon>
        <taxon>Ceratitis</taxon>
    </lineage>
</organism>
<protein>
    <submittedName>
        <fullName evidence="2">(Mediterranean fruit fly) hypothetical protein</fullName>
    </submittedName>
</protein>
<evidence type="ECO:0000313" key="2">
    <source>
        <dbReference type="EMBL" id="CAD6993350.1"/>
    </source>
</evidence>
<dbReference type="AlphaFoldDB" id="A0A811U4J9"/>
<dbReference type="EMBL" id="CAJHJT010000001">
    <property type="protein sequence ID" value="CAD6993350.1"/>
    <property type="molecule type" value="Genomic_DNA"/>
</dbReference>
<gene>
    <name evidence="2" type="ORF">CCAP1982_LOCUS2168</name>
</gene>
<dbReference type="Proteomes" id="UP000606786">
    <property type="component" value="Unassembled WGS sequence"/>
</dbReference>
<feature type="compositionally biased region" description="Basic and acidic residues" evidence="1">
    <location>
        <begin position="1"/>
        <end position="11"/>
    </location>
</feature>
<reference evidence="2" key="1">
    <citation type="submission" date="2020-11" db="EMBL/GenBank/DDBJ databases">
        <authorList>
            <person name="Whitehead M."/>
        </authorList>
    </citation>
    <scope>NUCLEOTIDE SEQUENCE</scope>
    <source>
        <strain evidence="2">EGII</strain>
    </source>
</reference>
<feature type="compositionally biased region" description="Acidic residues" evidence="1">
    <location>
        <begin position="12"/>
        <end position="22"/>
    </location>
</feature>
<evidence type="ECO:0000256" key="1">
    <source>
        <dbReference type="SAM" id="MobiDB-lite"/>
    </source>
</evidence>
<accession>A0A811U4J9</accession>
<feature type="region of interest" description="Disordered" evidence="1">
    <location>
        <begin position="1"/>
        <end position="36"/>
    </location>
</feature>
<feature type="non-terminal residue" evidence="2">
    <location>
        <position position="1"/>
    </location>
</feature>
<keyword evidence="3" id="KW-1185">Reference proteome</keyword>
<proteinExistence type="predicted"/>